<sequence>MKSEAPQDSYQHVVVQGLPYDRGLSHGQQAKGKILRNIDHYKQPGKLVPWPIALEIIQKCYIPGLSKYWPSGLEEMRGVAAGAGVELEDIILLNARYDLSHIRVPSTASEDSWETSTSNGMNEHDQEGSADSPSECTSAIILSQATFNRDVFTAQNWDMSERLLTEDGIIYLEIHPDPSEKMPSMFLVTEAGQLCRSGMNSAGLGLTANSLQSSIDAIPFSLEATSKEDIPAIPPCAALRRLFLESSYYADGLKRVARTPRHVSCNLMLSTDDNMGICLEVTPKTIFSVSGSGGSDIPYILHSNHFQTPSFLYQSEIQDTLAGGSSWYRGDRLEACIRRQARTGLLNDIDLINGFQDHAGYPHSLCEHSVGQKVKLPSGQKGPNPYSGPTCTVSCVIYNLSKRVIKTAGSSHEQARLLQYAKDLEKKVAELEARVRGSPVNQMSSRESNESPQGNEIATEPYSLTTELSTDVALLSMNATAEPFYIGATSGFSLSKMVEGILSQGSLTSSAIERGAPLLIQGNRGDPQSCEADSLEEDPQLELKLAEIFFSRIHPRYPFLDKASFYSFLEWYQSPPSRVDTRSEYDNLRLFQLHMVFAISARLLQLHPEMDRKVSPDIHYSNATRFLDGALRISGYQRVQCLLLLVLYVLRTPGSISNLGSWHIVGIAMRYAVESGMHRNIRSHNSQIRNPYMVELKRRVFWSTYILDRAVSLTLGRPFALSESDIDVPLPVDIDDDITDADIILQLQQAHQIPSSTGYDVSETSNLSSFVHLCRLRRLESRIKQKIYSTDIPLSTSDNSYDETLDSLRNELTEWLDRVRRQPEPESEPKRDYCVYDTQEFYRIQYSKSLRMLLQHRISPTAAAAHEAEQSKTAEYLTLSSRAAGDICQYYKTLHQRRPLGWNLLALHSIFTAGLTLLYCIWADKCSADMGRFEDVRACSNVLFAIAERWPTAKRFRDIFEVLAQRMADLVAAQVQNHEELDDQPYGPEYECGLGALAETMGFAASHNGDFWAMLDELVDDEYIRHQFRLDGLESQWEDF</sequence>
<dbReference type="NCBIfam" id="NF040521">
    <property type="entry name" value="C45_proenzyme"/>
    <property type="match status" value="1"/>
</dbReference>
<dbReference type="GeneID" id="54329251"/>
<keyword evidence="5" id="KW-0238">DNA-binding</keyword>
<evidence type="ECO:0000256" key="2">
    <source>
        <dbReference type="ARBA" id="ARBA00022723"/>
    </source>
</evidence>
<feature type="compositionally biased region" description="Polar residues" evidence="8">
    <location>
        <begin position="108"/>
        <end position="121"/>
    </location>
</feature>
<dbReference type="Proteomes" id="UP000324241">
    <property type="component" value="Unassembled WGS sequence"/>
</dbReference>
<keyword evidence="9" id="KW-1133">Transmembrane helix</keyword>
<feature type="domain" description="Xylanolytic transcriptional activator regulatory" evidence="10">
    <location>
        <begin position="661"/>
        <end position="737"/>
    </location>
</feature>
<feature type="transmembrane region" description="Helical" evidence="9">
    <location>
        <begin position="900"/>
        <end position="922"/>
    </location>
</feature>
<keyword evidence="9" id="KW-0472">Membrane</keyword>
<dbReference type="Gene3D" id="1.10.10.2120">
    <property type="match status" value="1"/>
</dbReference>
<dbReference type="InterPro" id="IPR007219">
    <property type="entry name" value="XnlR_reg_dom"/>
</dbReference>
<dbReference type="OrthoDB" id="189997at2759"/>
<dbReference type="VEuPathDB" id="FungiDB:EYZ11_003610"/>
<evidence type="ECO:0000256" key="9">
    <source>
        <dbReference type="SAM" id="Phobius"/>
    </source>
</evidence>
<keyword evidence="6" id="KW-0804">Transcription</keyword>
<reference evidence="11 12" key="1">
    <citation type="submission" date="2019-08" db="EMBL/GenBank/DDBJ databases">
        <title>The genome sequence of a newly discovered highly antifungal drug resistant Aspergillus species, Aspergillus tanneri NIH 1004.</title>
        <authorList>
            <person name="Mounaud S."/>
            <person name="Singh I."/>
            <person name="Joardar V."/>
            <person name="Pakala S."/>
            <person name="Pakala S."/>
            <person name="Venepally P."/>
            <person name="Chung J.K."/>
            <person name="Losada L."/>
            <person name="Nierman W.C."/>
        </authorList>
    </citation>
    <scope>NUCLEOTIDE SEQUENCE [LARGE SCALE GENOMIC DNA]</scope>
    <source>
        <strain evidence="11 12">NIH1004</strain>
    </source>
</reference>
<dbReference type="GO" id="GO:0006351">
    <property type="term" value="P:DNA-templated transcription"/>
    <property type="evidence" value="ECO:0007669"/>
    <property type="project" value="InterPro"/>
</dbReference>
<evidence type="ECO:0000313" key="11">
    <source>
        <dbReference type="EMBL" id="KAA8647847.1"/>
    </source>
</evidence>
<dbReference type="VEuPathDB" id="FungiDB:EYZ11_003608"/>
<evidence type="ECO:0000256" key="5">
    <source>
        <dbReference type="ARBA" id="ARBA00023125"/>
    </source>
</evidence>
<evidence type="ECO:0000256" key="3">
    <source>
        <dbReference type="ARBA" id="ARBA00022833"/>
    </source>
</evidence>
<dbReference type="GO" id="GO:0045944">
    <property type="term" value="P:positive regulation of transcription by RNA polymerase II"/>
    <property type="evidence" value="ECO:0007669"/>
    <property type="project" value="TreeGrafter"/>
</dbReference>
<organism evidence="11 12">
    <name type="scientific">Aspergillus tanneri</name>
    <dbReference type="NCBI Taxonomy" id="1220188"/>
    <lineage>
        <taxon>Eukaryota</taxon>
        <taxon>Fungi</taxon>
        <taxon>Dikarya</taxon>
        <taxon>Ascomycota</taxon>
        <taxon>Pezizomycotina</taxon>
        <taxon>Eurotiomycetes</taxon>
        <taxon>Eurotiomycetidae</taxon>
        <taxon>Eurotiales</taxon>
        <taxon>Aspergillaceae</taxon>
        <taxon>Aspergillus</taxon>
        <taxon>Aspergillus subgen. Circumdati</taxon>
    </lineage>
</organism>
<dbReference type="GO" id="GO:0000981">
    <property type="term" value="F:DNA-binding transcription factor activity, RNA polymerase II-specific"/>
    <property type="evidence" value="ECO:0007669"/>
    <property type="project" value="TreeGrafter"/>
</dbReference>
<keyword evidence="3" id="KW-0862">Zinc</keyword>
<dbReference type="GO" id="GO:0043565">
    <property type="term" value="F:sequence-specific DNA binding"/>
    <property type="evidence" value="ECO:0007669"/>
    <property type="project" value="TreeGrafter"/>
</dbReference>
<keyword evidence="2" id="KW-0479">Metal-binding</keyword>
<comment type="caution">
    <text evidence="11">The sequence shown here is derived from an EMBL/GenBank/DDBJ whole genome shotgun (WGS) entry which is preliminary data.</text>
</comment>
<dbReference type="GO" id="GO:0005634">
    <property type="term" value="C:nucleus"/>
    <property type="evidence" value="ECO:0007669"/>
    <property type="project" value="UniProtKB-SubCell"/>
</dbReference>
<keyword evidence="7" id="KW-0539">Nucleus</keyword>
<dbReference type="AlphaFoldDB" id="A0A5M9MZM8"/>
<evidence type="ECO:0000259" key="10">
    <source>
        <dbReference type="SMART" id="SM00906"/>
    </source>
</evidence>
<dbReference type="PANTHER" id="PTHR47782:SF12">
    <property type="entry name" value="ZN(II)2CYS6 TRANSCRIPTION FACTOR (EUROFUNG)"/>
    <property type="match status" value="1"/>
</dbReference>
<comment type="subcellular location">
    <subcellularLocation>
        <location evidence="1">Nucleus</location>
    </subcellularLocation>
</comment>
<dbReference type="InterPro" id="IPR047794">
    <property type="entry name" value="C45_proenzyme-like"/>
</dbReference>
<gene>
    <name evidence="11" type="ORF">ATNIH1004_006549</name>
</gene>
<protein>
    <recommendedName>
        <fullName evidence="10">Xylanolytic transcriptional activator regulatory domain-containing protein</fullName>
    </recommendedName>
</protein>
<feature type="region of interest" description="Disordered" evidence="8">
    <location>
        <begin position="435"/>
        <end position="457"/>
    </location>
</feature>
<name>A0A5M9MZM8_9EURO</name>
<keyword evidence="9" id="KW-0812">Transmembrane</keyword>
<accession>A0A5M9MZM8</accession>
<keyword evidence="4" id="KW-0805">Transcription regulation</keyword>
<evidence type="ECO:0000256" key="8">
    <source>
        <dbReference type="SAM" id="MobiDB-lite"/>
    </source>
</evidence>
<feature type="region of interest" description="Disordered" evidence="8">
    <location>
        <begin position="108"/>
        <end position="135"/>
    </location>
</feature>
<evidence type="ECO:0000256" key="6">
    <source>
        <dbReference type="ARBA" id="ARBA00023163"/>
    </source>
</evidence>
<dbReference type="GO" id="GO:0008270">
    <property type="term" value="F:zinc ion binding"/>
    <property type="evidence" value="ECO:0007669"/>
    <property type="project" value="InterPro"/>
</dbReference>
<proteinExistence type="predicted"/>
<evidence type="ECO:0000313" key="12">
    <source>
        <dbReference type="Proteomes" id="UP000324241"/>
    </source>
</evidence>
<dbReference type="CDD" id="cd12148">
    <property type="entry name" value="fungal_TF_MHR"/>
    <property type="match status" value="1"/>
</dbReference>
<dbReference type="Gene3D" id="3.60.60.10">
    <property type="entry name" value="Penicillin V Acylase, Chain A"/>
    <property type="match status" value="1"/>
</dbReference>
<feature type="compositionally biased region" description="Polar residues" evidence="8">
    <location>
        <begin position="439"/>
        <end position="457"/>
    </location>
</feature>
<dbReference type="SMART" id="SM00906">
    <property type="entry name" value="Fungal_trans"/>
    <property type="match status" value="1"/>
</dbReference>
<evidence type="ECO:0000256" key="1">
    <source>
        <dbReference type="ARBA" id="ARBA00004123"/>
    </source>
</evidence>
<dbReference type="RefSeq" id="XP_033427208.1">
    <property type="nucleotide sequence ID" value="XM_033571176.1"/>
</dbReference>
<dbReference type="InterPro" id="IPR052202">
    <property type="entry name" value="Yeast_MetPath_Reg"/>
</dbReference>
<evidence type="ECO:0000256" key="7">
    <source>
        <dbReference type="ARBA" id="ARBA00023242"/>
    </source>
</evidence>
<dbReference type="EMBL" id="QUQM01000004">
    <property type="protein sequence ID" value="KAA8647847.1"/>
    <property type="molecule type" value="Genomic_DNA"/>
</dbReference>
<dbReference type="Pfam" id="PF04082">
    <property type="entry name" value="Fungal_trans"/>
    <property type="match status" value="1"/>
</dbReference>
<dbReference type="PANTHER" id="PTHR47782">
    <property type="entry name" value="ZN(II)2CYS6 TRANSCRIPTION FACTOR (EUROFUNG)-RELATED"/>
    <property type="match status" value="1"/>
</dbReference>
<evidence type="ECO:0000256" key="4">
    <source>
        <dbReference type="ARBA" id="ARBA00023015"/>
    </source>
</evidence>